<accession>A0AAD7W3B4</accession>
<comment type="caution">
    <text evidence="2">The sequence shown here is derived from an EMBL/GenBank/DDBJ whole genome shotgun (WGS) entry which is preliminary data.</text>
</comment>
<protein>
    <submittedName>
        <fullName evidence="2">Uncharacterized protein</fullName>
    </submittedName>
</protein>
<name>A0AAD7W3B4_9TELE</name>
<proteinExistence type="predicted"/>
<dbReference type="AlphaFoldDB" id="A0AAD7W3B4"/>
<organism evidence="2 3">
    <name type="scientific">Aldrovandia affinis</name>
    <dbReference type="NCBI Taxonomy" id="143900"/>
    <lineage>
        <taxon>Eukaryota</taxon>
        <taxon>Metazoa</taxon>
        <taxon>Chordata</taxon>
        <taxon>Craniata</taxon>
        <taxon>Vertebrata</taxon>
        <taxon>Euteleostomi</taxon>
        <taxon>Actinopterygii</taxon>
        <taxon>Neopterygii</taxon>
        <taxon>Teleostei</taxon>
        <taxon>Notacanthiformes</taxon>
        <taxon>Halosauridae</taxon>
        <taxon>Aldrovandia</taxon>
    </lineage>
</organism>
<evidence type="ECO:0000313" key="2">
    <source>
        <dbReference type="EMBL" id="KAJ8377843.1"/>
    </source>
</evidence>
<feature type="compositionally biased region" description="Acidic residues" evidence="1">
    <location>
        <begin position="47"/>
        <end position="57"/>
    </location>
</feature>
<evidence type="ECO:0000313" key="3">
    <source>
        <dbReference type="Proteomes" id="UP001221898"/>
    </source>
</evidence>
<keyword evidence="3" id="KW-1185">Reference proteome</keyword>
<dbReference type="Proteomes" id="UP001221898">
    <property type="component" value="Unassembled WGS sequence"/>
</dbReference>
<sequence length="73" mass="8157">MGQPRGGAWSDTGPVRTPFSRHSTGYGSLVSILPPLLPDKEGLERREEEEEEEEEAVLESRCPSSRQERSSSR</sequence>
<feature type="region of interest" description="Disordered" evidence="1">
    <location>
        <begin position="1"/>
        <end position="73"/>
    </location>
</feature>
<gene>
    <name evidence="2" type="ORF">AAFF_G00250750</name>
</gene>
<reference evidence="2" key="1">
    <citation type="journal article" date="2023" name="Science">
        <title>Genome structures resolve the early diversification of teleost fishes.</title>
        <authorList>
            <person name="Parey E."/>
            <person name="Louis A."/>
            <person name="Montfort J."/>
            <person name="Bouchez O."/>
            <person name="Roques C."/>
            <person name="Iampietro C."/>
            <person name="Lluch J."/>
            <person name="Castinel A."/>
            <person name="Donnadieu C."/>
            <person name="Desvignes T."/>
            <person name="Floi Bucao C."/>
            <person name="Jouanno E."/>
            <person name="Wen M."/>
            <person name="Mejri S."/>
            <person name="Dirks R."/>
            <person name="Jansen H."/>
            <person name="Henkel C."/>
            <person name="Chen W.J."/>
            <person name="Zahm M."/>
            <person name="Cabau C."/>
            <person name="Klopp C."/>
            <person name="Thompson A.W."/>
            <person name="Robinson-Rechavi M."/>
            <person name="Braasch I."/>
            <person name="Lecointre G."/>
            <person name="Bobe J."/>
            <person name="Postlethwait J.H."/>
            <person name="Berthelot C."/>
            <person name="Roest Crollius H."/>
            <person name="Guiguen Y."/>
        </authorList>
    </citation>
    <scope>NUCLEOTIDE SEQUENCE</scope>
    <source>
        <strain evidence="2">NC1722</strain>
    </source>
</reference>
<evidence type="ECO:0000256" key="1">
    <source>
        <dbReference type="SAM" id="MobiDB-lite"/>
    </source>
</evidence>
<dbReference type="EMBL" id="JAINUG010000338">
    <property type="protein sequence ID" value="KAJ8377843.1"/>
    <property type="molecule type" value="Genomic_DNA"/>
</dbReference>